<organism evidence="2 3">
    <name type="scientific">Kitasatospora aburaviensis</name>
    <dbReference type="NCBI Taxonomy" id="67265"/>
    <lineage>
        <taxon>Bacteria</taxon>
        <taxon>Bacillati</taxon>
        <taxon>Actinomycetota</taxon>
        <taxon>Actinomycetes</taxon>
        <taxon>Kitasatosporales</taxon>
        <taxon>Streptomycetaceae</taxon>
        <taxon>Kitasatospora</taxon>
    </lineage>
</organism>
<keyword evidence="3" id="KW-1185">Reference proteome</keyword>
<accession>A0ABW1EUP5</accession>
<proteinExistence type="predicted"/>
<feature type="signal peptide" evidence="1">
    <location>
        <begin position="1"/>
        <end position="26"/>
    </location>
</feature>
<evidence type="ECO:0000313" key="2">
    <source>
        <dbReference type="EMBL" id="MFC5885590.1"/>
    </source>
</evidence>
<protein>
    <recommendedName>
        <fullName evidence="4">Lipoprotein</fullName>
    </recommendedName>
</protein>
<dbReference type="EMBL" id="JBHSOD010000010">
    <property type="protein sequence ID" value="MFC5885590.1"/>
    <property type="molecule type" value="Genomic_DNA"/>
</dbReference>
<dbReference type="PROSITE" id="PS51257">
    <property type="entry name" value="PROKAR_LIPOPROTEIN"/>
    <property type="match status" value="1"/>
</dbReference>
<gene>
    <name evidence="2" type="ORF">ACFP0N_11475</name>
</gene>
<dbReference type="RefSeq" id="WP_313761752.1">
    <property type="nucleotide sequence ID" value="NZ_BAAAVH010000049.1"/>
</dbReference>
<evidence type="ECO:0000313" key="3">
    <source>
        <dbReference type="Proteomes" id="UP001596067"/>
    </source>
</evidence>
<evidence type="ECO:0008006" key="4">
    <source>
        <dbReference type="Google" id="ProtNLM"/>
    </source>
</evidence>
<sequence length="221" mass="23384">MDRLMRHGRNLALAGAAAALALGTTACSSGDGGAAFRANVALSQPDQVMDALPSPAALPSGWRLAPGAKPPKVIEQAEASSDCRKKLSISCSGIQLGGTVRYEMASNTDNDIRFTLLTFDTTEHAGPVFEAMVTSLEKDDSKARRITLKAAAEQSQGFERPAESSDAPSGTVASVMAMRVGTVVALIELDEDERDHKTLQQFTALEVERIKKVQQGTNPNA</sequence>
<comment type="caution">
    <text evidence="2">The sequence shown here is derived from an EMBL/GenBank/DDBJ whole genome shotgun (WGS) entry which is preliminary data.</text>
</comment>
<evidence type="ECO:0000256" key="1">
    <source>
        <dbReference type="SAM" id="SignalP"/>
    </source>
</evidence>
<feature type="chain" id="PRO_5046281400" description="Lipoprotein" evidence="1">
    <location>
        <begin position="27"/>
        <end position="221"/>
    </location>
</feature>
<reference evidence="3" key="1">
    <citation type="journal article" date="2019" name="Int. J. Syst. Evol. Microbiol.">
        <title>The Global Catalogue of Microorganisms (GCM) 10K type strain sequencing project: providing services to taxonomists for standard genome sequencing and annotation.</title>
        <authorList>
            <consortium name="The Broad Institute Genomics Platform"/>
            <consortium name="The Broad Institute Genome Sequencing Center for Infectious Disease"/>
            <person name="Wu L."/>
            <person name="Ma J."/>
        </authorList>
    </citation>
    <scope>NUCLEOTIDE SEQUENCE [LARGE SCALE GENOMIC DNA]</scope>
    <source>
        <strain evidence="3">CGMCC 4.1469</strain>
    </source>
</reference>
<name>A0ABW1EUP5_9ACTN</name>
<keyword evidence="1" id="KW-0732">Signal</keyword>
<dbReference type="Proteomes" id="UP001596067">
    <property type="component" value="Unassembled WGS sequence"/>
</dbReference>